<evidence type="ECO:0000313" key="3">
    <source>
        <dbReference type="Proteomes" id="UP000759529"/>
    </source>
</evidence>
<organism evidence="2 3">
    <name type="scientific">Flavobacterium macrobrachii</name>
    <dbReference type="NCBI Taxonomy" id="591204"/>
    <lineage>
        <taxon>Bacteria</taxon>
        <taxon>Pseudomonadati</taxon>
        <taxon>Bacteroidota</taxon>
        <taxon>Flavobacteriia</taxon>
        <taxon>Flavobacteriales</taxon>
        <taxon>Flavobacteriaceae</taxon>
        <taxon>Flavobacterium</taxon>
    </lineage>
</organism>
<feature type="region of interest" description="Disordered" evidence="1">
    <location>
        <begin position="91"/>
        <end position="114"/>
    </location>
</feature>
<reference evidence="2 3" key="1">
    <citation type="submission" date="2021-02" db="EMBL/GenBank/DDBJ databases">
        <authorList>
            <person name="Jung H.S."/>
            <person name="Chun B.H."/>
            <person name="Jeon C.O."/>
        </authorList>
    </citation>
    <scope>NUCLEOTIDE SEQUENCE [LARGE SCALE GENOMIC DNA]</scope>
    <source>
        <strain evidence="2 3">LMG 25203</strain>
    </source>
</reference>
<evidence type="ECO:0000313" key="2">
    <source>
        <dbReference type="EMBL" id="MBM6498938.1"/>
    </source>
</evidence>
<protein>
    <submittedName>
        <fullName evidence="2">Uncharacterized protein</fullName>
    </submittedName>
</protein>
<sequence>MRLKTYKRLTAPTLFEFLVKDVNGNVLSKEYITMVLNETTHEYEDHYFGFQYDGSKEFLIITPINTGSATDVCIGFALEYVKIADVNDPDGDGGWHSPTTQKPLTPKVPQLELY</sequence>
<evidence type="ECO:0000256" key="1">
    <source>
        <dbReference type="SAM" id="MobiDB-lite"/>
    </source>
</evidence>
<keyword evidence="3" id="KW-1185">Reference proteome</keyword>
<comment type="caution">
    <text evidence="2">The sequence shown here is derived from an EMBL/GenBank/DDBJ whole genome shotgun (WGS) entry which is preliminary data.</text>
</comment>
<dbReference type="RefSeq" id="WP_187657467.1">
    <property type="nucleotide sequence ID" value="NZ_JACSOD020000460.1"/>
</dbReference>
<accession>A0ABS2CVF0</accession>
<dbReference type="Proteomes" id="UP000759529">
    <property type="component" value="Unassembled WGS sequence"/>
</dbReference>
<name>A0ABS2CVF0_9FLAO</name>
<gene>
    <name evidence="2" type="ORF">H9X54_006425</name>
</gene>
<dbReference type="EMBL" id="JACSOD020000460">
    <property type="protein sequence ID" value="MBM6498938.1"/>
    <property type="molecule type" value="Genomic_DNA"/>
</dbReference>
<proteinExistence type="predicted"/>